<evidence type="ECO:0008006" key="2">
    <source>
        <dbReference type="Google" id="ProtNLM"/>
    </source>
</evidence>
<dbReference type="Gene3D" id="2.60.120.620">
    <property type="entry name" value="q2cbj1_9rhob like domain"/>
    <property type="match status" value="1"/>
</dbReference>
<dbReference type="InterPro" id="IPR008775">
    <property type="entry name" value="Phytyl_CoA_dOase-like"/>
</dbReference>
<organism evidence="1">
    <name type="scientific">marine metagenome</name>
    <dbReference type="NCBI Taxonomy" id="408172"/>
    <lineage>
        <taxon>unclassified sequences</taxon>
        <taxon>metagenomes</taxon>
        <taxon>ecological metagenomes</taxon>
    </lineage>
</organism>
<name>A0A381WA16_9ZZZZ</name>
<dbReference type="GO" id="GO:0046872">
    <property type="term" value="F:metal ion binding"/>
    <property type="evidence" value="ECO:0007669"/>
    <property type="project" value="UniProtKB-ARBA"/>
</dbReference>
<protein>
    <recommendedName>
        <fullName evidence="2">Phytanoyl-CoA dioxygenase</fullName>
    </recommendedName>
</protein>
<dbReference type="Pfam" id="PF05721">
    <property type="entry name" value="PhyH"/>
    <property type="match status" value="1"/>
</dbReference>
<evidence type="ECO:0000313" key="1">
    <source>
        <dbReference type="EMBL" id="SVA49396.1"/>
    </source>
</evidence>
<dbReference type="AlphaFoldDB" id="A0A381WA16"/>
<dbReference type="SUPFAM" id="SSF51197">
    <property type="entry name" value="Clavaminate synthase-like"/>
    <property type="match status" value="1"/>
</dbReference>
<reference evidence="1" key="1">
    <citation type="submission" date="2018-05" db="EMBL/GenBank/DDBJ databases">
        <authorList>
            <person name="Lanie J.A."/>
            <person name="Ng W.-L."/>
            <person name="Kazmierczak K.M."/>
            <person name="Andrzejewski T.M."/>
            <person name="Davidsen T.M."/>
            <person name="Wayne K.J."/>
            <person name="Tettelin H."/>
            <person name="Glass J.I."/>
            <person name="Rusch D."/>
            <person name="Podicherti R."/>
            <person name="Tsui H.-C.T."/>
            <person name="Winkler M.E."/>
        </authorList>
    </citation>
    <scope>NUCLEOTIDE SEQUENCE</scope>
</reference>
<gene>
    <name evidence="1" type="ORF">METZ01_LOCUS102250</name>
</gene>
<dbReference type="PANTHER" id="PTHR20883:SF48">
    <property type="entry name" value="ECTOINE DIOXYGENASE"/>
    <property type="match status" value="1"/>
</dbReference>
<dbReference type="GO" id="GO:0016491">
    <property type="term" value="F:oxidoreductase activity"/>
    <property type="evidence" value="ECO:0007669"/>
    <property type="project" value="UniProtKB-ARBA"/>
</dbReference>
<accession>A0A381WA16</accession>
<proteinExistence type="predicted"/>
<dbReference type="EMBL" id="UINC01011164">
    <property type="protein sequence ID" value="SVA49396.1"/>
    <property type="molecule type" value="Genomic_DNA"/>
</dbReference>
<dbReference type="PANTHER" id="PTHR20883">
    <property type="entry name" value="PHYTANOYL-COA DIOXYGENASE DOMAIN CONTAINING 1"/>
    <property type="match status" value="1"/>
</dbReference>
<sequence length="254" mass="28223">MSGAEVSEIRGQLESFEAEQGHPLEGGQRSHAHLLFPWLDSLVRYPKILDVVEDLVGPDILCWGSIFWTKEARSASFVSWHQDITYWGLTDGDVVNVWVALSPANEISGCMSVLPGSHLQPPLPHDDRFHEDNMLTRGQEIAVDVDSSKTVQMPLQSGEMSLHDIRIAHGSGPNRSDERRIGFSVQYIPTCVRQAKSNEDYAALVRGEDHYGHFTLTTPPVHSMDADAVAIHERASAATREILYQGAEQKTARL</sequence>